<evidence type="ECO:0000256" key="2">
    <source>
        <dbReference type="ARBA" id="ARBA00022692"/>
    </source>
</evidence>
<feature type="transmembrane region" description="Helical" evidence="5">
    <location>
        <begin position="191"/>
        <end position="208"/>
    </location>
</feature>
<feature type="transmembrane region" description="Helical" evidence="5">
    <location>
        <begin position="305"/>
        <end position="322"/>
    </location>
</feature>
<feature type="transmembrane region" description="Helical" evidence="5">
    <location>
        <begin position="34"/>
        <end position="53"/>
    </location>
</feature>
<reference evidence="6" key="1">
    <citation type="journal article" date="2020" name="mSystems">
        <title>Genome- and Community-Level Interaction Insights into Carbon Utilization and Element Cycling Functions of Hydrothermarchaeota in Hydrothermal Sediment.</title>
        <authorList>
            <person name="Zhou Z."/>
            <person name="Liu Y."/>
            <person name="Xu W."/>
            <person name="Pan J."/>
            <person name="Luo Z.H."/>
            <person name="Li M."/>
        </authorList>
    </citation>
    <scope>NUCLEOTIDE SEQUENCE</scope>
    <source>
        <strain evidence="6">SpSt-667</strain>
    </source>
</reference>
<dbReference type="InterPro" id="IPR052561">
    <property type="entry name" value="ComplexI_Subunit1"/>
</dbReference>
<dbReference type="GO" id="GO:0005886">
    <property type="term" value="C:plasma membrane"/>
    <property type="evidence" value="ECO:0007669"/>
    <property type="project" value="TreeGrafter"/>
</dbReference>
<gene>
    <name evidence="6" type="ORF">ENU41_06725</name>
</gene>
<evidence type="ECO:0000313" key="6">
    <source>
        <dbReference type="EMBL" id="HGQ36352.1"/>
    </source>
</evidence>
<feature type="transmembrane region" description="Helical" evidence="5">
    <location>
        <begin position="6"/>
        <end position="22"/>
    </location>
</feature>
<feature type="transmembrane region" description="Helical" evidence="5">
    <location>
        <begin position="271"/>
        <end position="293"/>
    </location>
</feature>
<evidence type="ECO:0000256" key="5">
    <source>
        <dbReference type="SAM" id="Phobius"/>
    </source>
</evidence>
<name>A0A832CTF3_9CREN</name>
<keyword evidence="4 5" id="KW-0472">Membrane</keyword>
<dbReference type="PANTHER" id="PTHR43359:SF1">
    <property type="entry name" value="FORMATE HYDROGENLYASE SUBUNIT 4-RELATED"/>
    <property type="match status" value="1"/>
</dbReference>
<dbReference type="AlphaFoldDB" id="A0A832CTF3"/>
<accession>A0A832CTF3</accession>
<organism evidence="6">
    <name type="scientific">Ignisphaera aggregans</name>
    <dbReference type="NCBI Taxonomy" id="334771"/>
    <lineage>
        <taxon>Archaea</taxon>
        <taxon>Thermoproteota</taxon>
        <taxon>Thermoprotei</taxon>
        <taxon>Desulfurococcales</taxon>
        <taxon>Desulfurococcaceae</taxon>
        <taxon>Ignisphaera</taxon>
    </lineage>
</organism>
<evidence type="ECO:0000256" key="1">
    <source>
        <dbReference type="ARBA" id="ARBA00004141"/>
    </source>
</evidence>
<feature type="transmembrane region" description="Helical" evidence="5">
    <location>
        <begin position="162"/>
        <end position="184"/>
    </location>
</feature>
<protein>
    <recommendedName>
        <fullName evidence="7">NADH-quinone oxidoreductase subunit H</fullName>
    </recommendedName>
</protein>
<evidence type="ECO:0008006" key="7">
    <source>
        <dbReference type="Google" id="ProtNLM"/>
    </source>
</evidence>
<dbReference type="PANTHER" id="PTHR43359">
    <property type="entry name" value="FORMATE HYDROGENLYASE SUBUNIT 4"/>
    <property type="match status" value="1"/>
</dbReference>
<comment type="caution">
    <text evidence="6">The sequence shown here is derived from an EMBL/GenBank/DDBJ whole genome shotgun (WGS) entry which is preliminary data.</text>
</comment>
<comment type="subcellular location">
    <subcellularLocation>
        <location evidence="1">Membrane</location>
        <topology evidence="1">Multi-pass membrane protein</topology>
    </subcellularLocation>
</comment>
<keyword evidence="2 5" id="KW-0812">Transmembrane</keyword>
<dbReference type="Pfam" id="PF00146">
    <property type="entry name" value="NADHdh"/>
    <property type="match status" value="1"/>
</dbReference>
<feature type="transmembrane region" description="Helical" evidence="5">
    <location>
        <begin position="126"/>
        <end position="150"/>
    </location>
</feature>
<dbReference type="EMBL" id="DTCK01000041">
    <property type="protein sequence ID" value="HGQ36352.1"/>
    <property type="molecule type" value="Genomic_DNA"/>
</dbReference>
<evidence type="ECO:0000256" key="4">
    <source>
        <dbReference type="ARBA" id="ARBA00023136"/>
    </source>
</evidence>
<proteinExistence type="predicted"/>
<dbReference type="InterPro" id="IPR001694">
    <property type="entry name" value="NADH_UbQ_OxRdtase_su1/FPO"/>
</dbReference>
<feature type="transmembrane region" description="Helical" evidence="5">
    <location>
        <begin position="94"/>
        <end position="114"/>
    </location>
</feature>
<evidence type="ECO:0000256" key="3">
    <source>
        <dbReference type="ARBA" id="ARBA00022989"/>
    </source>
</evidence>
<feature type="transmembrane region" description="Helical" evidence="5">
    <location>
        <begin position="248"/>
        <end position="265"/>
    </location>
</feature>
<sequence>MLVRGFLISFIINIRIAIIIINNNHFGDPMADPLDIATIIASVLLYVFLPPLLDGVERKIKADIQSRYGPPTIFQTWFDILKLMSKEVVIPINYIFYIVPISLSFTLSIVLSVIMSQIITLSNMSLMKIISVFVFLTSIHVLNMLTYLFSSNPFSIIGTFRVMTLNILNEVGLALFLILMFIVVTNSPCSIMLSLFTITPLTIAVYISHGRLPYDLHEAEPELASGSLIEFSGPILGLYLYSHLIERYILTSLPILFIIYMFKVFQNVFVMSLVFHVFTIVLYIIFAVVSVILGRSKVNLAVKTLAFLYFLAIIIWIGVYIVERII</sequence>
<keyword evidence="3 5" id="KW-1133">Transmembrane helix</keyword>